<feature type="domain" description="Haemin-degrading HemS/ChuX" evidence="2">
    <location>
        <begin position="32"/>
        <end position="158"/>
    </location>
</feature>
<evidence type="ECO:0000313" key="4">
    <source>
        <dbReference type="Proteomes" id="UP000008130"/>
    </source>
</evidence>
<feature type="region of interest" description="Disordered" evidence="1">
    <location>
        <begin position="1"/>
        <end position="24"/>
    </location>
</feature>
<dbReference type="SUPFAM" id="SSF144064">
    <property type="entry name" value="Heme iron utilization protein-like"/>
    <property type="match status" value="1"/>
</dbReference>
<dbReference type="KEGG" id="pgv:SL003B_2267"/>
<dbReference type="GO" id="GO:0006826">
    <property type="term" value="P:iron ion transport"/>
    <property type="evidence" value="ECO:0007669"/>
    <property type="project" value="InterPro"/>
</dbReference>
<dbReference type="eggNOG" id="COG3720">
    <property type="taxonomic scope" value="Bacteria"/>
</dbReference>
<dbReference type="Gene3D" id="3.40.1570.10">
    <property type="entry name" value="HemS/ChuS/ChuX like domains"/>
    <property type="match status" value="2"/>
</dbReference>
<dbReference type="AlphaFoldDB" id="F2IZW6"/>
<dbReference type="CDD" id="cd16830">
    <property type="entry name" value="HemS-like_N"/>
    <property type="match status" value="1"/>
</dbReference>
<dbReference type="InterPro" id="IPR007845">
    <property type="entry name" value="HemS/ChuX_dom"/>
</dbReference>
<dbReference type="STRING" id="991905.SL003B_2267"/>
<evidence type="ECO:0000313" key="3">
    <source>
        <dbReference type="EMBL" id="ADZ70692.1"/>
    </source>
</evidence>
<evidence type="ECO:0000256" key="1">
    <source>
        <dbReference type="SAM" id="MobiDB-lite"/>
    </source>
</evidence>
<dbReference type="InterPro" id="IPR053733">
    <property type="entry name" value="Heme_Transport_Util_sf"/>
</dbReference>
<accession>F2IZW6</accession>
<dbReference type="EMBL" id="CP002568">
    <property type="protein sequence ID" value="ADZ70692.1"/>
    <property type="molecule type" value="Genomic_DNA"/>
</dbReference>
<dbReference type="CDD" id="cd16831">
    <property type="entry name" value="HemS-like_C"/>
    <property type="match status" value="1"/>
</dbReference>
<dbReference type="RefSeq" id="WP_013653010.1">
    <property type="nucleotide sequence ID" value="NC_015259.1"/>
</dbReference>
<organism evidence="3 4">
    <name type="scientific">Polymorphum gilvum (strain LMG 25793 / CGMCC 1.9160 / SL003B-26A1)</name>
    <dbReference type="NCBI Taxonomy" id="991905"/>
    <lineage>
        <taxon>Bacteria</taxon>
        <taxon>Pseudomonadati</taxon>
        <taxon>Pseudomonadota</taxon>
        <taxon>Alphaproteobacteria</taxon>
        <taxon>Rhodobacterales</taxon>
        <taxon>Paracoccaceae</taxon>
        <taxon>Polymorphum</taxon>
    </lineage>
</organism>
<name>F2IZW6_POLGS</name>
<dbReference type="Proteomes" id="UP000008130">
    <property type="component" value="Chromosome"/>
</dbReference>
<dbReference type="OrthoDB" id="316630at2"/>
<evidence type="ECO:0000259" key="2">
    <source>
        <dbReference type="Pfam" id="PF05171"/>
    </source>
</evidence>
<reference evidence="3 4" key="1">
    <citation type="journal article" date="2011" name="J. Bacteriol.">
        <title>Complete genome sequence of Polymorphum gilvum SL003B-26A1T, a crude oil-degrading bacterium from oil-polluted saline soil.</title>
        <authorList>
            <person name="Li S.G."/>
            <person name="Tang Y.Q."/>
            <person name="Nie Y."/>
            <person name="Cai M."/>
            <person name="Wu X.L."/>
        </authorList>
    </citation>
    <scope>NUCLEOTIDE SEQUENCE [LARGE SCALE GENOMIC DNA]</scope>
    <source>
        <strain evidence="4">LMG 25793 / CGMCC 1.9160 / SL003B-26A1</strain>
    </source>
</reference>
<protein>
    <submittedName>
        <fullName evidence="3">Hemin degrading factor</fullName>
    </submittedName>
</protein>
<feature type="compositionally biased region" description="Basic and acidic residues" evidence="1">
    <location>
        <begin position="15"/>
        <end position="24"/>
    </location>
</feature>
<dbReference type="Pfam" id="PF05171">
    <property type="entry name" value="HemS"/>
    <property type="match status" value="2"/>
</dbReference>
<proteinExistence type="predicted"/>
<sequence length="353" mass="39173">MTADSRPTPNAIRRARADHPERRERDLARDLGISEAELVAAFCGKGVTRVTPSMSAICSAMAPVGEVMILTRNDSAVHEKIGVFEKFVDGSRAGLMLGANIDTRMFPGEWVHGFAVEKQTEHGPRRSLQIFDRHGDAVFKIHLRPASNLDAWNALIGSLTVEDQTAGLVEAPKPAERTARQPLDPSKQAPLRERWGAMNDPHQFFGILRDLDLPRLNALELAGDDYAWRLDGDAVLAMMRHAAAEQIPIMCFVGNRGCIQIHSGPIAALKEMGPWMNVLDPTFHLHLRMDHIKDVWAVRKGADKGHVTSVEAFDGDGNHIIQFFGVRGEGNHERADWRSLVEKLPRMTELQAV</sequence>
<keyword evidence="4" id="KW-1185">Reference proteome</keyword>
<gene>
    <name evidence="3" type="ordered locus">SL003B_2267</name>
</gene>
<feature type="domain" description="Haemin-degrading HemS/ChuX" evidence="2">
    <location>
        <begin position="213"/>
        <end position="344"/>
    </location>
</feature>
<dbReference type="PATRIC" id="fig|991905.3.peg.2322"/>
<dbReference type="HOGENOM" id="CLU_034543_0_0_5"/>